<dbReference type="InterPro" id="IPR012645">
    <property type="entry name" value="CHP02301"/>
</dbReference>
<dbReference type="NCBIfam" id="TIGR02301">
    <property type="entry name" value="TIGR02301 family protein"/>
    <property type="match status" value="1"/>
</dbReference>
<dbReference type="AlphaFoldDB" id="A0A318THV5"/>
<evidence type="ECO:0000313" key="2">
    <source>
        <dbReference type="Proteomes" id="UP000247454"/>
    </source>
</evidence>
<accession>A0A318THV5</accession>
<gene>
    <name evidence="1" type="ORF">C7477_107131</name>
</gene>
<proteinExistence type="predicted"/>
<organism evidence="1 2">
    <name type="scientific">Phyllobacterium leguminum</name>
    <dbReference type="NCBI Taxonomy" id="314237"/>
    <lineage>
        <taxon>Bacteria</taxon>
        <taxon>Pseudomonadati</taxon>
        <taxon>Pseudomonadota</taxon>
        <taxon>Alphaproteobacteria</taxon>
        <taxon>Hyphomicrobiales</taxon>
        <taxon>Phyllobacteriaceae</taxon>
        <taxon>Phyllobacterium</taxon>
    </lineage>
</organism>
<dbReference type="EMBL" id="QJTF01000007">
    <property type="protein sequence ID" value="PYE88488.1"/>
    <property type="molecule type" value="Genomic_DNA"/>
</dbReference>
<comment type="caution">
    <text evidence="1">The sequence shown here is derived from an EMBL/GenBank/DDBJ whole genome shotgun (WGS) entry which is preliminary data.</text>
</comment>
<name>A0A318THV5_9HYPH</name>
<evidence type="ECO:0000313" key="1">
    <source>
        <dbReference type="EMBL" id="PYE88488.1"/>
    </source>
</evidence>
<protein>
    <submittedName>
        <fullName evidence="1">Uncharacterized protein (TIGR02301 family)</fullName>
    </submittedName>
</protein>
<dbReference type="Pfam" id="PF09539">
    <property type="entry name" value="DUF2385"/>
    <property type="match status" value="1"/>
</dbReference>
<sequence>MKECNKPALSLFQDGLLKPGMFRARRMERSGILLKQAWVAIVAVSLMVLPVAAADDPPYEAKLTRLAEILGSLHYLRNLCGEEGSEWRDRMNAIIAAEKPEEVRKARMTASFNRGYRAFSEIYTSCTDSAVAAIDRYMKEGESLSNEIGARYGN</sequence>
<dbReference type="Proteomes" id="UP000247454">
    <property type="component" value="Unassembled WGS sequence"/>
</dbReference>
<reference evidence="1 2" key="1">
    <citation type="submission" date="2018-06" db="EMBL/GenBank/DDBJ databases">
        <title>Genomic Encyclopedia of Type Strains, Phase III (KMG-III): the genomes of soil and plant-associated and newly described type strains.</title>
        <authorList>
            <person name="Whitman W."/>
        </authorList>
    </citation>
    <scope>NUCLEOTIDE SEQUENCE [LARGE SCALE GENOMIC DNA]</scope>
    <source>
        <strain evidence="1 2">ORS 1419</strain>
    </source>
</reference>
<keyword evidence="2" id="KW-1185">Reference proteome</keyword>